<dbReference type="FunFam" id="3.90.1150.10:FF:000030">
    <property type="entry name" value="UDP-4-amino-4-deoxy-L-arabinose--oxoglutarate aminotransferase"/>
    <property type="match status" value="1"/>
</dbReference>
<accession>A0A4P0YIY4</accession>
<dbReference type="InterPro" id="IPR000653">
    <property type="entry name" value="DegT/StrS_aminotransferase"/>
</dbReference>
<organism evidence="3">
    <name type="scientific">Klebsiella pneumoniae</name>
    <dbReference type="NCBI Taxonomy" id="573"/>
    <lineage>
        <taxon>Bacteria</taxon>
        <taxon>Pseudomonadati</taxon>
        <taxon>Pseudomonadota</taxon>
        <taxon>Gammaproteobacteria</taxon>
        <taxon>Enterobacterales</taxon>
        <taxon>Enterobacteriaceae</taxon>
        <taxon>Klebsiella/Raoultella group</taxon>
        <taxon>Klebsiella</taxon>
        <taxon>Klebsiella pneumoniae complex</taxon>
    </lineage>
</organism>
<evidence type="ECO:0000313" key="3">
    <source>
        <dbReference type="EMBL" id="VTM60008.1"/>
    </source>
</evidence>
<dbReference type="InterPro" id="IPR015424">
    <property type="entry name" value="PyrdxlP-dep_Trfase"/>
</dbReference>
<keyword evidence="2" id="KW-0663">Pyridoxal phosphate</keyword>
<dbReference type="GO" id="GO:0099620">
    <property type="term" value="F:UDP-4-amino-4-deoxy-L-arabinose aminotransferase"/>
    <property type="evidence" value="ECO:0007669"/>
    <property type="project" value="UniProtKB-EC"/>
</dbReference>
<reference evidence="3" key="1">
    <citation type="submission" date="2019-04" db="EMBL/GenBank/DDBJ databases">
        <authorList>
            <consortium name="Pathogen Informatics"/>
        </authorList>
    </citation>
    <scope>NUCLEOTIDE SEQUENCE</scope>
    <source>
        <strain evidence="3">NCTC9183</strain>
    </source>
</reference>
<dbReference type="EMBL" id="CABDVL010000003">
    <property type="protein sequence ID" value="VTM60008.1"/>
    <property type="molecule type" value="Genomic_DNA"/>
</dbReference>
<dbReference type="PANTHER" id="PTHR30244:SF41">
    <property type="entry name" value="UDP-4-AMINO-4-DEOXY-L-ARABINOSE--OXOGLUTARATE AMINOTRANSFERASE"/>
    <property type="match status" value="1"/>
</dbReference>
<comment type="cofactor">
    <cofactor evidence="1">
        <name>pyridoxal 5'-phosphate</name>
        <dbReference type="ChEBI" id="CHEBI:597326"/>
    </cofactor>
</comment>
<evidence type="ECO:0000256" key="1">
    <source>
        <dbReference type="ARBA" id="ARBA00001933"/>
    </source>
</evidence>
<dbReference type="GO" id="GO:0000271">
    <property type="term" value="P:polysaccharide biosynthetic process"/>
    <property type="evidence" value="ECO:0007669"/>
    <property type="project" value="TreeGrafter"/>
</dbReference>
<dbReference type="AlphaFoldDB" id="A0A4P0YIY4"/>
<proteinExistence type="predicted"/>
<sequence>MDAYDRQTHGRAPQAEVITPGFKYNLADINAALALVQLEKLSHANQRRTEIAQRYLRELADTPFKPLSVPTWDHQHAWHLFIIRVDEAACGISRDALMEKLKAMGIGTGLHFRAAHTQKYYRERFPEVSLPNTEWNSARICSLRCSRI</sequence>
<dbReference type="EC" id="2.6.1.87" evidence="3"/>
<protein>
    <submittedName>
        <fullName evidence="3">UDP-4-amino-4-deoxy-L-arabinose--oxoglutarate aminotransferase</fullName>
        <ecNumber evidence="3">2.6.1.87</ecNumber>
    </submittedName>
</protein>
<name>A0A4P0YIY4_KLEPN</name>
<dbReference type="Pfam" id="PF01041">
    <property type="entry name" value="DegT_DnrJ_EryC1"/>
    <property type="match status" value="1"/>
</dbReference>
<dbReference type="PANTHER" id="PTHR30244">
    <property type="entry name" value="TRANSAMINASE"/>
    <property type="match status" value="1"/>
</dbReference>
<keyword evidence="3" id="KW-0808">Transferase</keyword>
<dbReference type="GO" id="GO:0030170">
    <property type="term" value="F:pyridoxal phosphate binding"/>
    <property type="evidence" value="ECO:0007669"/>
    <property type="project" value="TreeGrafter"/>
</dbReference>
<dbReference type="SUPFAM" id="SSF53383">
    <property type="entry name" value="PLP-dependent transferases"/>
    <property type="match status" value="1"/>
</dbReference>
<dbReference type="Proteomes" id="UP000507695">
    <property type="component" value="Unassembled WGS sequence"/>
</dbReference>
<gene>
    <name evidence="3" type="primary">arnB_2</name>
    <name evidence="3" type="ORF">NCTC9183_06644</name>
</gene>
<keyword evidence="3" id="KW-0032">Aminotransferase</keyword>
<dbReference type="InterPro" id="IPR015422">
    <property type="entry name" value="PyrdxlP-dep_Trfase_small"/>
</dbReference>
<dbReference type="Gene3D" id="3.90.1150.10">
    <property type="entry name" value="Aspartate Aminotransferase, domain 1"/>
    <property type="match status" value="1"/>
</dbReference>
<evidence type="ECO:0000256" key="2">
    <source>
        <dbReference type="ARBA" id="ARBA00022898"/>
    </source>
</evidence>